<proteinExistence type="predicted"/>
<dbReference type="EMBL" id="JACASE010000018">
    <property type="protein sequence ID" value="KAF6395463.1"/>
    <property type="molecule type" value="Genomic_DNA"/>
</dbReference>
<keyword evidence="3" id="KW-1185">Reference proteome</keyword>
<feature type="compositionally biased region" description="Low complexity" evidence="1">
    <location>
        <begin position="36"/>
        <end position="57"/>
    </location>
</feature>
<organism evidence="2 3">
    <name type="scientific">Rousettus aegyptiacus</name>
    <name type="common">Egyptian fruit bat</name>
    <name type="synonym">Pteropus aegyptiacus</name>
    <dbReference type="NCBI Taxonomy" id="9407"/>
    <lineage>
        <taxon>Eukaryota</taxon>
        <taxon>Metazoa</taxon>
        <taxon>Chordata</taxon>
        <taxon>Craniata</taxon>
        <taxon>Vertebrata</taxon>
        <taxon>Euteleostomi</taxon>
        <taxon>Mammalia</taxon>
        <taxon>Eutheria</taxon>
        <taxon>Laurasiatheria</taxon>
        <taxon>Chiroptera</taxon>
        <taxon>Yinpterochiroptera</taxon>
        <taxon>Pteropodoidea</taxon>
        <taxon>Pteropodidae</taxon>
        <taxon>Rousettinae</taxon>
        <taxon>Rousettus</taxon>
    </lineage>
</organism>
<name>A0A7J8B9D9_ROUAE</name>
<dbReference type="AlphaFoldDB" id="A0A7J8B9D9"/>
<gene>
    <name evidence="2" type="ORF">HJG63_010015</name>
</gene>
<sequence>MEQCQLTEVSSEGGNEISRGKLIPAMTRWKPPPRGPSVSRPPSSRRAAQPAAAGPQQKRISAARRVQPEASARRACRRGGSRDSSPGAARGYYHSLGFLLALNTKQITPATPLLRFTQRLFLI</sequence>
<feature type="region of interest" description="Disordered" evidence="1">
    <location>
        <begin position="1"/>
        <end position="88"/>
    </location>
</feature>
<accession>A0A7J8B9D9</accession>
<feature type="compositionally biased region" description="Polar residues" evidence="1">
    <location>
        <begin position="1"/>
        <end position="13"/>
    </location>
</feature>
<evidence type="ECO:0000313" key="3">
    <source>
        <dbReference type="Proteomes" id="UP000593571"/>
    </source>
</evidence>
<evidence type="ECO:0000256" key="1">
    <source>
        <dbReference type="SAM" id="MobiDB-lite"/>
    </source>
</evidence>
<protein>
    <submittedName>
        <fullName evidence="2">Uncharacterized protein</fullName>
    </submittedName>
</protein>
<comment type="caution">
    <text evidence="2">The sequence shown here is derived from an EMBL/GenBank/DDBJ whole genome shotgun (WGS) entry which is preliminary data.</text>
</comment>
<evidence type="ECO:0000313" key="2">
    <source>
        <dbReference type="EMBL" id="KAF6395463.1"/>
    </source>
</evidence>
<reference evidence="2 3" key="1">
    <citation type="journal article" date="2020" name="Nature">
        <title>Six reference-quality genomes reveal evolution of bat adaptations.</title>
        <authorList>
            <person name="Jebb D."/>
            <person name="Huang Z."/>
            <person name="Pippel M."/>
            <person name="Hughes G.M."/>
            <person name="Lavrichenko K."/>
            <person name="Devanna P."/>
            <person name="Winkler S."/>
            <person name="Jermiin L.S."/>
            <person name="Skirmuntt E.C."/>
            <person name="Katzourakis A."/>
            <person name="Burkitt-Gray L."/>
            <person name="Ray D.A."/>
            <person name="Sullivan K.A.M."/>
            <person name="Roscito J.G."/>
            <person name="Kirilenko B.M."/>
            <person name="Davalos L.M."/>
            <person name="Corthals A.P."/>
            <person name="Power M.L."/>
            <person name="Jones G."/>
            <person name="Ransome R.D."/>
            <person name="Dechmann D.K.N."/>
            <person name="Locatelli A.G."/>
            <person name="Puechmaille S.J."/>
            <person name="Fedrigo O."/>
            <person name="Jarvis E.D."/>
            <person name="Hiller M."/>
            <person name="Vernes S.C."/>
            <person name="Myers E.W."/>
            <person name="Teeling E.C."/>
        </authorList>
    </citation>
    <scope>NUCLEOTIDE SEQUENCE [LARGE SCALE GENOMIC DNA]</scope>
    <source>
        <strain evidence="2">MRouAeg1</strain>
        <tissue evidence="2">Muscle</tissue>
    </source>
</reference>
<dbReference type="Proteomes" id="UP000593571">
    <property type="component" value="Unassembled WGS sequence"/>
</dbReference>